<evidence type="ECO:0000313" key="12">
    <source>
        <dbReference type="Proteomes" id="UP001515500"/>
    </source>
</evidence>
<keyword evidence="4" id="KW-0862">Zinc</keyword>
<dbReference type="PANTHER" id="PTHR31251">
    <property type="entry name" value="SQUAMOSA PROMOTER-BINDING-LIKE PROTEIN 4"/>
    <property type="match status" value="1"/>
</dbReference>
<sequence>MQSNLLNRTSTKRALMERSAAPKQQQSPCIDKLGKRSHYCRYYDIQYGSVLMGTSVKKRERVAPHGLVSEPRCQVDGCGKGLVEAKAYHRRHKVCELHSKAAVVLVLGSQQRFCQQCSRFHFVSEFDDSKRSCRRRLAGHNERRRKTTHDSIARNSSFEIGMMDGRIDHISSTSSRCYALSLLSSNSSPNCISASDLSSLSRVALLELIAENRASILAGQLSSHRSCWRDTTDTGGSGALLSNNFPQVVQQVPSQEPALDSSSWNELQQARTQVTLGLMQMPPGSSFEFLSAGRNKDEDECREFYKSFEGKQLF</sequence>
<dbReference type="GO" id="GO:0003677">
    <property type="term" value="F:DNA binding"/>
    <property type="evidence" value="ECO:0007669"/>
    <property type="project" value="UniProtKB-KW"/>
</dbReference>
<evidence type="ECO:0000256" key="8">
    <source>
        <dbReference type="ARBA" id="ARBA00023242"/>
    </source>
</evidence>
<keyword evidence="7" id="KW-0804">Transcription</keyword>
<dbReference type="PANTHER" id="PTHR31251:SF226">
    <property type="entry name" value="SQUAMOSA PROMOTER-BINDING-LIKE PROTEIN 6"/>
    <property type="match status" value="1"/>
</dbReference>
<evidence type="ECO:0000256" key="3">
    <source>
        <dbReference type="ARBA" id="ARBA00022771"/>
    </source>
</evidence>
<protein>
    <submittedName>
        <fullName evidence="13">Squamosa promoter-binding-like protein 7</fullName>
    </submittedName>
</protein>
<keyword evidence="6" id="KW-0238">DNA-binding</keyword>
<dbReference type="SUPFAM" id="SSF103612">
    <property type="entry name" value="SBT domain"/>
    <property type="match status" value="1"/>
</dbReference>
<evidence type="ECO:0000256" key="10">
    <source>
        <dbReference type="SAM" id="MobiDB-lite"/>
    </source>
</evidence>
<organism evidence="12 13">
    <name type="scientific">Dioscorea cayennensis subsp. rotundata</name>
    <name type="common">White Guinea yam</name>
    <name type="synonym">Dioscorea rotundata</name>
    <dbReference type="NCBI Taxonomy" id="55577"/>
    <lineage>
        <taxon>Eukaryota</taxon>
        <taxon>Viridiplantae</taxon>
        <taxon>Streptophyta</taxon>
        <taxon>Embryophyta</taxon>
        <taxon>Tracheophyta</taxon>
        <taxon>Spermatophyta</taxon>
        <taxon>Magnoliopsida</taxon>
        <taxon>Liliopsida</taxon>
        <taxon>Dioscoreales</taxon>
        <taxon>Dioscoreaceae</taxon>
        <taxon>Dioscorea</taxon>
    </lineage>
</organism>
<evidence type="ECO:0000313" key="13">
    <source>
        <dbReference type="RefSeq" id="XP_039122938.1"/>
    </source>
</evidence>
<gene>
    <name evidence="13" type="primary">LOC120259411</name>
</gene>
<evidence type="ECO:0000256" key="2">
    <source>
        <dbReference type="ARBA" id="ARBA00022723"/>
    </source>
</evidence>
<reference evidence="13" key="1">
    <citation type="submission" date="2025-08" db="UniProtKB">
        <authorList>
            <consortium name="RefSeq"/>
        </authorList>
    </citation>
    <scope>IDENTIFICATION</scope>
</reference>
<evidence type="ECO:0000256" key="5">
    <source>
        <dbReference type="ARBA" id="ARBA00023015"/>
    </source>
</evidence>
<dbReference type="RefSeq" id="XP_039122938.1">
    <property type="nucleotide sequence ID" value="XM_039267004.1"/>
</dbReference>
<dbReference type="GeneID" id="120259411"/>
<dbReference type="GO" id="GO:0005634">
    <property type="term" value="C:nucleus"/>
    <property type="evidence" value="ECO:0007669"/>
    <property type="project" value="UniProtKB-SubCell"/>
</dbReference>
<feature type="region of interest" description="Disordered" evidence="10">
    <location>
        <begin position="1"/>
        <end position="28"/>
    </location>
</feature>
<keyword evidence="12" id="KW-1185">Reference proteome</keyword>
<evidence type="ECO:0000259" key="11">
    <source>
        <dbReference type="PROSITE" id="PS51141"/>
    </source>
</evidence>
<dbReference type="InterPro" id="IPR004333">
    <property type="entry name" value="SBP_dom"/>
</dbReference>
<name>A0AB40B7B5_DIOCR</name>
<dbReference type="GO" id="GO:0008270">
    <property type="term" value="F:zinc ion binding"/>
    <property type="evidence" value="ECO:0007669"/>
    <property type="project" value="UniProtKB-KW"/>
</dbReference>
<dbReference type="Proteomes" id="UP001515500">
    <property type="component" value="Chromosome 4"/>
</dbReference>
<dbReference type="InterPro" id="IPR036893">
    <property type="entry name" value="SBP_sf"/>
</dbReference>
<dbReference type="PROSITE" id="PS51141">
    <property type="entry name" value="ZF_SBP"/>
    <property type="match status" value="1"/>
</dbReference>
<dbReference type="Gene3D" id="4.10.1100.10">
    <property type="entry name" value="Transcription factor, SBP-box domain"/>
    <property type="match status" value="1"/>
</dbReference>
<keyword evidence="5" id="KW-0805">Transcription regulation</keyword>
<dbReference type="Pfam" id="PF03110">
    <property type="entry name" value="SBP"/>
    <property type="match status" value="1"/>
</dbReference>
<keyword evidence="8" id="KW-0539">Nucleus</keyword>
<evidence type="ECO:0000256" key="9">
    <source>
        <dbReference type="PROSITE-ProRule" id="PRU00470"/>
    </source>
</evidence>
<feature type="domain" description="SBP-type" evidence="11">
    <location>
        <begin position="70"/>
        <end position="147"/>
    </location>
</feature>
<evidence type="ECO:0000256" key="6">
    <source>
        <dbReference type="ARBA" id="ARBA00023125"/>
    </source>
</evidence>
<evidence type="ECO:0000256" key="4">
    <source>
        <dbReference type="ARBA" id="ARBA00022833"/>
    </source>
</evidence>
<proteinExistence type="predicted"/>
<dbReference type="InterPro" id="IPR044817">
    <property type="entry name" value="SBP-like"/>
</dbReference>
<evidence type="ECO:0000256" key="1">
    <source>
        <dbReference type="ARBA" id="ARBA00004123"/>
    </source>
</evidence>
<evidence type="ECO:0000256" key="7">
    <source>
        <dbReference type="ARBA" id="ARBA00023163"/>
    </source>
</evidence>
<keyword evidence="2" id="KW-0479">Metal-binding</keyword>
<dbReference type="AlphaFoldDB" id="A0AB40B7B5"/>
<accession>A0AB40B7B5</accession>
<dbReference type="FunFam" id="4.10.1100.10:FF:000001">
    <property type="entry name" value="Squamosa promoter-binding-like protein 14"/>
    <property type="match status" value="1"/>
</dbReference>
<keyword evidence="3 9" id="KW-0863">Zinc-finger</keyword>
<comment type="subcellular location">
    <subcellularLocation>
        <location evidence="1">Nucleus</location>
    </subcellularLocation>
</comment>